<accession>A0A922KSN5</accession>
<organism evidence="1 2">
    <name type="scientific">Dermatophagoides farinae</name>
    <name type="common">American house dust mite</name>
    <dbReference type="NCBI Taxonomy" id="6954"/>
    <lineage>
        <taxon>Eukaryota</taxon>
        <taxon>Metazoa</taxon>
        <taxon>Ecdysozoa</taxon>
        <taxon>Arthropoda</taxon>
        <taxon>Chelicerata</taxon>
        <taxon>Arachnida</taxon>
        <taxon>Acari</taxon>
        <taxon>Acariformes</taxon>
        <taxon>Sarcoptiformes</taxon>
        <taxon>Astigmata</taxon>
        <taxon>Psoroptidia</taxon>
        <taxon>Analgoidea</taxon>
        <taxon>Pyroglyphidae</taxon>
        <taxon>Dermatophagoidinae</taxon>
        <taxon>Dermatophagoides</taxon>
    </lineage>
</organism>
<dbReference type="AlphaFoldDB" id="A0A922KSN5"/>
<dbReference type="EMBL" id="ASGP02000008">
    <property type="protein sequence ID" value="KAH9493513.1"/>
    <property type="molecule type" value="Genomic_DNA"/>
</dbReference>
<reference evidence="1" key="1">
    <citation type="submission" date="2013-05" db="EMBL/GenBank/DDBJ databases">
        <authorList>
            <person name="Yim A.K.Y."/>
            <person name="Chan T.F."/>
            <person name="Ji K.M."/>
            <person name="Liu X.Y."/>
            <person name="Zhou J.W."/>
            <person name="Li R.Q."/>
            <person name="Yang K.Y."/>
            <person name="Li J."/>
            <person name="Li M."/>
            <person name="Law P.T.W."/>
            <person name="Wu Y.L."/>
            <person name="Cai Z.L."/>
            <person name="Qin H."/>
            <person name="Bao Y."/>
            <person name="Leung R.K.K."/>
            <person name="Ng P.K.S."/>
            <person name="Zou J."/>
            <person name="Zhong X.J."/>
            <person name="Ran P.X."/>
            <person name="Zhong N.S."/>
            <person name="Liu Z.G."/>
            <person name="Tsui S.K.W."/>
        </authorList>
    </citation>
    <scope>NUCLEOTIDE SEQUENCE</scope>
    <source>
        <strain evidence="1">Derf</strain>
        <tissue evidence="1">Whole organism</tissue>
    </source>
</reference>
<proteinExistence type="predicted"/>
<evidence type="ECO:0000313" key="1">
    <source>
        <dbReference type="EMBL" id="KAH9493513.1"/>
    </source>
</evidence>
<comment type="caution">
    <text evidence="1">The sequence shown here is derived from an EMBL/GenBank/DDBJ whole genome shotgun (WGS) entry which is preliminary data.</text>
</comment>
<gene>
    <name evidence="1" type="ORF">DERF_014255</name>
</gene>
<protein>
    <submittedName>
        <fullName evidence="1">Uncharacterized protein</fullName>
    </submittedName>
</protein>
<sequence>MELFSQIKQRYIEMAAVLFRSFSGGSGFLATDYLYESCCSHNEEHHHITYRCSRPIARNF</sequence>
<reference evidence="1" key="2">
    <citation type="journal article" date="2022" name="Res Sq">
        <title>Comparative Genomics Reveals Insights into the Divergent Evolution of Astigmatic Mites and Household Pest Adaptations.</title>
        <authorList>
            <person name="Xiong Q."/>
            <person name="Wan A.T.-Y."/>
            <person name="Liu X.-Y."/>
            <person name="Fung C.S.-H."/>
            <person name="Xiao X."/>
            <person name="Malainual N."/>
            <person name="Hou J."/>
            <person name="Wang L."/>
            <person name="Wang M."/>
            <person name="Yang K."/>
            <person name="Cui Y."/>
            <person name="Leung E."/>
            <person name="Nong W."/>
            <person name="Shin S.-K."/>
            <person name="Au S."/>
            <person name="Jeong K.Y."/>
            <person name="Chew F.T."/>
            <person name="Hui J."/>
            <person name="Leung T.F."/>
            <person name="Tungtrongchitr A."/>
            <person name="Zhong N."/>
            <person name="Liu Z."/>
            <person name="Tsui S."/>
        </authorList>
    </citation>
    <scope>NUCLEOTIDE SEQUENCE</scope>
    <source>
        <strain evidence="1">Derf</strain>
        <tissue evidence="1">Whole organism</tissue>
    </source>
</reference>
<evidence type="ECO:0000313" key="2">
    <source>
        <dbReference type="Proteomes" id="UP000790347"/>
    </source>
</evidence>
<name>A0A922KSN5_DERFA</name>
<keyword evidence="2" id="KW-1185">Reference proteome</keyword>
<dbReference type="Proteomes" id="UP000790347">
    <property type="component" value="Unassembled WGS sequence"/>
</dbReference>